<dbReference type="RefSeq" id="WP_095497492.1">
    <property type="nucleotide sequence ID" value="NZ_BSPO01000002.1"/>
</dbReference>
<evidence type="ECO:0008006" key="3">
    <source>
        <dbReference type="Google" id="ProtNLM"/>
    </source>
</evidence>
<keyword evidence="2" id="KW-1185">Reference proteome</keyword>
<dbReference type="EMBL" id="BSPO01000002">
    <property type="protein sequence ID" value="GLS82928.1"/>
    <property type="molecule type" value="Genomic_DNA"/>
</dbReference>
<gene>
    <name evidence="1" type="ORF">GCM10007894_09050</name>
</gene>
<dbReference type="Pfam" id="PF10678">
    <property type="entry name" value="DUF2492"/>
    <property type="match status" value="1"/>
</dbReference>
<evidence type="ECO:0000313" key="1">
    <source>
        <dbReference type="EMBL" id="GLS82928.1"/>
    </source>
</evidence>
<evidence type="ECO:0000313" key="2">
    <source>
        <dbReference type="Proteomes" id="UP001157439"/>
    </source>
</evidence>
<reference evidence="1 2" key="1">
    <citation type="journal article" date="2014" name="Int. J. Syst. Evol. Microbiol.">
        <title>Complete genome sequence of Corynebacterium casei LMG S-19264T (=DSM 44701T), isolated from a smear-ripened cheese.</title>
        <authorList>
            <consortium name="US DOE Joint Genome Institute (JGI-PGF)"/>
            <person name="Walter F."/>
            <person name="Albersmeier A."/>
            <person name="Kalinowski J."/>
            <person name="Ruckert C."/>
        </authorList>
    </citation>
    <scope>NUCLEOTIDE SEQUENCE [LARGE SCALE GENOMIC DNA]</scope>
    <source>
        <strain evidence="1 2">NBRC 112785</strain>
    </source>
</reference>
<dbReference type="AlphaFoldDB" id="A0AA37TNH6"/>
<dbReference type="Proteomes" id="UP001157439">
    <property type="component" value="Unassembled WGS sequence"/>
</dbReference>
<dbReference type="InterPro" id="IPR019620">
    <property type="entry name" value="Metal-bd_prot_put"/>
</dbReference>
<accession>A0AA37TNH6</accession>
<organism evidence="1 2">
    <name type="scientific">Paraferrimonas haliotis</name>
    <dbReference type="NCBI Taxonomy" id="2013866"/>
    <lineage>
        <taxon>Bacteria</taxon>
        <taxon>Pseudomonadati</taxon>
        <taxon>Pseudomonadota</taxon>
        <taxon>Gammaproteobacteria</taxon>
        <taxon>Alteromonadales</taxon>
        <taxon>Ferrimonadaceae</taxon>
        <taxon>Paraferrimonas</taxon>
    </lineage>
</organism>
<proteinExistence type="predicted"/>
<comment type="caution">
    <text evidence="1">The sequence shown here is derived from an EMBL/GenBank/DDBJ whole genome shotgun (WGS) entry which is preliminary data.</text>
</comment>
<sequence length="80" mass="8864">MSESIHGHQVMQYMVELGRPVSKTELAQLLADKFGEQARFHTCSANELDIKGIIAFLEGRGKFITTDEGVATSLDKICNH</sequence>
<dbReference type="NCBIfam" id="TIGR03853">
    <property type="entry name" value="matur_matur"/>
    <property type="match status" value="1"/>
</dbReference>
<name>A0AA37TNH6_9GAMM</name>
<protein>
    <recommendedName>
        <fullName evidence="3">Metal-binding protein</fullName>
    </recommendedName>
</protein>